<dbReference type="OrthoDB" id="2066423at2"/>
<dbReference type="STRING" id="213810.RUM_17820"/>
<accession>D4LDZ3</accession>
<organism evidence="1 2">
    <name type="scientific">Ruminococcus champanellensis (strain DSM 18848 / JCM 17042 / KCTC 15320 / 18P13)</name>
    <dbReference type="NCBI Taxonomy" id="213810"/>
    <lineage>
        <taxon>Bacteria</taxon>
        <taxon>Bacillati</taxon>
        <taxon>Bacillota</taxon>
        <taxon>Clostridia</taxon>
        <taxon>Eubacteriales</taxon>
        <taxon>Oscillospiraceae</taxon>
        <taxon>Ruminococcus</taxon>
    </lineage>
</organism>
<proteinExistence type="predicted"/>
<evidence type="ECO:0000313" key="2">
    <source>
        <dbReference type="Proteomes" id="UP000007054"/>
    </source>
</evidence>
<dbReference type="Proteomes" id="UP000007054">
    <property type="component" value="Chromosome"/>
</dbReference>
<name>D4LDZ3_RUMC1</name>
<dbReference type="PATRIC" id="fig|213810.4.peg.1678"/>
<protein>
    <recommendedName>
        <fullName evidence="3">Phage major tail protein, TP901-1 family</fullName>
    </recommendedName>
</protein>
<dbReference type="RefSeq" id="WP_015558744.1">
    <property type="nucleotide sequence ID" value="NC_021039.1"/>
</dbReference>
<evidence type="ECO:0000313" key="1">
    <source>
        <dbReference type="EMBL" id="CBL17838.1"/>
    </source>
</evidence>
<reference evidence="1" key="2">
    <citation type="submission" date="2010-03" db="EMBL/GenBank/DDBJ databases">
        <authorList>
            <person name="Pajon A."/>
        </authorList>
    </citation>
    <scope>NUCLEOTIDE SEQUENCE</scope>
    <source>
        <strain evidence="1">Type strain: 18P13</strain>
    </source>
</reference>
<reference evidence="1" key="1">
    <citation type="submission" date="2010-03" db="EMBL/GenBank/DDBJ databases">
        <title>The genome sequence of Ruminococcus sp. 18P13.</title>
        <authorList>
            <consortium name="metaHIT consortium -- http://www.metahit.eu/"/>
            <person name="Pajon A."/>
            <person name="Turner K."/>
            <person name="Parkhill J."/>
            <person name="Bernalier A."/>
        </authorList>
    </citation>
    <scope>NUCLEOTIDE SEQUENCE [LARGE SCALE GENOMIC DNA]</scope>
    <source>
        <strain evidence="1">Type strain: 18P13</strain>
    </source>
</reference>
<dbReference type="HOGENOM" id="CLU_1545635_0_0_9"/>
<dbReference type="AlphaFoldDB" id="D4LDZ3"/>
<evidence type="ECO:0008006" key="3">
    <source>
        <dbReference type="Google" id="ProtNLM"/>
    </source>
</evidence>
<dbReference type="EMBL" id="FP929052">
    <property type="protein sequence ID" value="CBL17838.1"/>
    <property type="molecule type" value="Genomic_DNA"/>
</dbReference>
<keyword evidence="2" id="KW-1185">Reference proteome</keyword>
<sequence length="166" mass="18321">MGKLVKRSQRRAYYGVPAAESGTTTYTRMTKFTSLSKSKNPKTYSRQYVDEDAAIEDVVGYAESISYAFDEEVGNTVHADIANIADEEQLGEDAVREIIVVFLDQEGETSGSKRAVKRSYAVIPNGEGDKVEAYTRAGDFKCRGPQVFGEVTSTDDWKTVTFTADT</sequence>
<dbReference type="KEGG" id="rch:RUM_17820"/>
<gene>
    <name evidence="1" type="ordered locus">RUM_17820</name>
</gene>
<dbReference type="GeneID" id="83156465"/>
<dbReference type="BioCyc" id="RCHA213810:RUM_RS08650-MONOMER"/>